<evidence type="ECO:0000259" key="3">
    <source>
        <dbReference type="Pfam" id="PF13359"/>
    </source>
</evidence>
<accession>T1GHH8</accession>
<dbReference type="InterPro" id="IPR027806">
    <property type="entry name" value="HARBI1_dom"/>
</dbReference>
<evidence type="ECO:0000313" key="4">
    <source>
        <dbReference type="EnsemblMetazoa" id="MESCA002879-PA"/>
    </source>
</evidence>
<feature type="domain" description="DDE Tnp4" evidence="3">
    <location>
        <begin position="64"/>
        <end position="122"/>
    </location>
</feature>
<keyword evidence="5" id="KW-1185">Reference proteome</keyword>
<organism evidence="4 5">
    <name type="scientific">Megaselia scalaris</name>
    <name type="common">Humpbacked fly</name>
    <name type="synonym">Phora scalaris</name>
    <dbReference type="NCBI Taxonomy" id="36166"/>
    <lineage>
        <taxon>Eukaryota</taxon>
        <taxon>Metazoa</taxon>
        <taxon>Ecdysozoa</taxon>
        <taxon>Arthropoda</taxon>
        <taxon>Hexapoda</taxon>
        <taxon>Insecta</taxon>
        <taxon>Pterygota</taxon>
        <taxon>Neoptera</taxon>
        <taxon>Endopterygota</taxon>
        <taxon>Diptera</taxon>
        <taxon>Brachycera</taxon>
        <taxon>Muscomorpha</taxon>
        <taxon>Platypezoidea</taxon>
        <taxon>Phoridae</taxon>
        <taxon>Megaseliini</taxon>
        <taxon>Megaselia</taxon>
    </lineage>
</organism>
<dbReference type="Proteomes" id="UP000015102">
    <property type="component" value="Unassembled WGS sequence"/>
</dbReference>
<dbReference type="EMBL" id="CAQQ02391623">
    <property type="status" value="NOT_ANNOTATED_CDS"/>
    <property type="molecule type" value="Genomic_DNA"/>
</dbReference>
<keyword evidence="2" id="KW-0479">Metal-binding</keyword>
<sequence length="127" mass="14199">MIASRITPKIQPFSQKLLLALRFYVSGSIGDFAGVTQTTAGRIVTMSKFNLQGQFMRTILEIGKAYMSINVQATCDVNFMFTMLVCHWPGSTHDSTIYNSSKIKFMASSIKGQIILGDGCYQYRLHL</sequence>
<dbReference type="STRING" id="36166.T1GHH8"/>
<reference evidence="5" key="1">
    <citation type="submission" date="2013-02" db="EMBL/GenBank/DDBJ databases">
        <authorList>
            <person name="Hughes D."/>
        </authorList>
    </citation>
    <scope>NUCLEOTIDE SEQUENCE</scope>
    <source>
        <strain>Durham</strain>
        <strain evidence="5">NC isolate 2 -- Noor lab</strain>
    </source>
</reference>
<proteinExistence type="predicted"/>
<name>T1GHH8_MEGSC</name>
<dbReference type="HOGENOM" id="CLU_1973004_0_0_1"/>
<comment type="cofactor">
    <cofactor evidence="1">
        <name>a divalent metal cation</name>
        <dbReference type="ChEBI" id="CHEBI:60240"/>
    </cofactor>
</comment>
<dbReference type="GO" id="GO:0046872">
    <property type="term" value="F:metal ion binding"/>
    <property type="evidence" value="ECO:0007669"/>
    <property type="project" value="UniProtKB-KW"/>
</dbReference>
<dbReference type="EnsemblMetazoa" id="MESCA002879-RA">
    <property type="protein sequence ID" value="MESCA002879-PA"/>
    <property type="gene ID" value="MESCA002879"/>
</dbReference>
<evidence type="ECO:0000256" key="2">
    <source>
        <dbReference type="ARBA" id="ARBA00022723"/>
    </source>
</evidence>
<dbReference type="Pfam" id="PF13359">
    <property type="entry name" value="DDE_Tnp_4"/>
    <property type="match status" value="1"/>
</dbReference>
<protein>
    <recommendedName>
        <fullName evidence="3">DDE Tnp4 domain-containing protein</fullName>
    </recommendedName>
</protein>
<dbReference type="AlphaFoldDB" id="T1GHH8"/>
<evidence type="ECO:0000256" key="1">
    <source>
        <dbReference type="ARBA" id="ARBA00001968"/>
    </source>
</evidence>
<reference evidence="4" key="2">
    <citation type="submission" date="2015-06" db="UniProtKB">
        <authorList>
            <consortium name="EnsemblMetazoa"/>
        </authorList>
    </citation>
    <scope>IDENTIFICATION</scope>
</reference>
<evidence type="ECO:0000313" key="5">
    <source>
        <dbReference type="Proteomes" id="UP000015102"/>
    </source>
</evidence>